<dbReference type="STRING" id="7240.B4R035"/>
<accession>B4R035</accession>
<dbReference type="OMA" id="MFADAMN"/>
<sequence>MHEVVASYSDVTNLDYVKVNAEAGKNVTIPCPGVNEHSLVDTLVWKTASTTIAQFANRIPLLHSPRIQLLSDNFGLQFSPSLASDTSEYICLVNDRHIPEAIVDLLVQGEYCIP</sequence>
<dbReference type="AlphaFoldDB" id="B4R035"/>
<dbReference type="SUPFAM" id="SSF48726">
    <property type="entry name" value="Immunoglobulin"/>
    <property type="match status" value="1"/>
</dbReference>
<organism evidence="1 2">
    <name type="scientific">Drosophila simulans</name>
    <name type="common">Fruit fly</name>
    <dbReference type="NCBI Taxonomy" id="7240"/>
    <lineage>
        <taxon>Eukaryota</taxon>
        <taxon>Metazoa</taxon>
        <taxon>Ecdysozoa</taxon>
        <taxon>Arthropoda</taxon>
        <taxon>Hexapoda</taxon>
        <taxon>Insecta</taxon>
        <taxon>Pterygota</taxon>
        <taxon>Neoptera</taxon>
        <taxon>Endopterygota</taxon>
        <taxon>Diptera</taxon>
        <taxon>Brachycera</taxon>
        <taxon>Muscomorpha</taxon>
        <taxon>Ephydroidea</taxon>
        <taxon>Drosophilidae</taxon>
        <taxon>Drosophila</taxon>
        <taxon>Sophophora</taxon>
    </lineage>
</organism>
<dbReference type="InterPro" id="IPR013783">
    <property type="entry name" value="Ig-like_fold"/>
</dbReference>
<dbReference type="InterPro" id="IPR036179">
    <property type="entry name" value="Ig-like_dom_sf"/>
</dbReference>
<dbReference type="EMBL" id="CM000364">
    <property type="protein sequence ID" value="EDX14841.1"/>
    <property type="molecule type" value="Genomic_DNA"/>
</dbReference>
<dbReference type="OrthoDB" id="6022401at2759"/>
<dbReference type="PhylomeDB" id="B4R035"/>
<dbReference type="HOGENOM" id="CLU_2086844_0_0_1"/>
<keyword evidence="2" id="KW-1185">Reference proteome</keyword>
<proteinExistence type="predicted"/>
<name>B4R035_DROSI</name>
<gene>
    <name evidence="1" type="primary">Dsim\GD21432</name>
    <name evidence="1" type="ORF">Dsim_GD21432</name>
</gene>
<dbReference type="Bgee" id="FBgn0192870">
    <property type="expression patterns" value="Expressed in embryo and 3 other cell types or tissues"/>
</dbReference>
<evidence type="ECO:0000313" key="1">
    <source>
        <dbReference type="EMBL" id="EDX14841.1"/>
    </source>
</evidence>
<dbReference type="Gene3D" id="2.60.40.10">
    <property type="entry name" value="Immunoglobulins"/>
    <property type="match status" value="1"/>
</dbReference>
<protein>
    <submittedName>
        <fullName evidence="1">GD21432</fullName>
    </submittedName>
</protein>
<reference evidence="1 2" key="1">
    <citation type="journal article" date="2007" name="Nature">
        <title>Evolution of genes and genomes on the Drosophila phylogeny.</title>
        <authorList>
            <consortium name="Drosophila 12 Genomes Consortium"/>
            <person name="Clark A.G."/>
            <person name="Eisen M.B."/>
            <person name="Smith D.R."/>
            <person name="Bergman C.M."/>
            <person name="Oliver B."/>
            <person name="Markow T.A."/>
            <person name="Kaufman T.C."/>
            <person name="Kellis M."/>
            <person name="Gelbart W."/>
            <person name="Iyer V.N."/>
            <person name="Pollard D.A."/>
            <person name="Sackton T.B."/>
            <person name="Larracuente A.M."/>
            <person name="Singh N.D."/>
            <person name="Abad J.P."/>
            <person name="Abt D.N."/>
            <person name="Adryan B."/>
            <person name="Aguade M."/>
            <person name="Akashi H."/>
            <person name="Anderson W.W."/>
            <person name="Aquadro C.F."/>
            <person name="Ardell D.H."/>
            <person name="Arguello R."/>
            <person name="Artieri C.G."/>
            <person name="Barbash D.A."/>
            <person name="Barker D."/>
            <person name="Barsanti P."/>
            <person name="Batterham P."/>
            <person name="Batzoglou S."/>
            <person name="Begun D."/>
            <person name="Bhutkar A."/>
            <person name="Blanco E."/>
            <person name="Bosak S.A."/>
            <person name="Bradley R.K."/>
            <person name="Brand A.D."/>
            <person name="Brent M.R."/>
            <person name="Brooks A.N."/>
            <person name="Brown R.H."/>
            <person name="Butlin R.K."/>
            <person name="Caggese C."/>
            <person name="Calvi B.R."/>
            <person name="Bernardo de Carvalho A."/>
            <person name="Caspi A."/>
            <person name="Castrezana S."/>
            <person name="Celniker S.E."/>
            <person name="Chang J.L."/>
            <person name="Chapple C."/>
            <person name="Chatterji S."/>
            <person name="Chinwalla A."/>
            <person name="Civetta A."/>
            <person name="Clifton S.W."/>
            <person name="Comeron J.M."/>
            <person name="Costello J.C."/>
            <person name="Coyne J.A."/>
            <person name="Daub J."/>
            <person name="David R.G."/>
            <person name="Delcher A.L."/>
            <person name="Delehaunty K."/>
            <person name="Do C.B."/>
            <person name="Ebling H."/>
            <person name="Edwards K."/>
            <person name="Eickbush T."/>
            <person name="Evans J.D."/>
            <person name="Filipski A."/>
            <person name="Findeiss S."/>
            <person name="Freyhult E."/>
            <person name="Fulton L."/>
            <person name="Fulton R."/>
            <person name="Garcia A.C."/>
            <person name="Gardiner A."/>
            <person name="Garfield D.A."/>
            <person name="Garvin B.E."/>
            <person name="Gibson G."/>
            <person name="Gilbert D."/>
            <person name="Gnerre S."/>
            <person name="Godfrey J."/>
            <person name="Good R."/>
            <person name="Gotea V."/>
            <person name="Gravely B."/>
            <person name="Greenberg A.J."/>
            <person name="Griffiths-Jones S."/>
            <person name="Gross S."/>
            <person name="Guigo R."/>
            <person name="Gustafson E.A."/>
            <person name="Haerty W."/>
            <person name="Hahn M.W."/>
            <person name="Halligan D.L."/>
            <person name="Halpern A.L."/>
            <person name="Halter G.M."/>
            <person name="Han M.V."/>
            <person name="Heger A."/>
            <person name="Hillier L."/>
            <person name="Hinrichs A.S."/>
            <person name="Holmes I."/>
            <person name="Hoskins R.A."/>
            <person name="Hubisz M.J."/>
            <person name="Hultmark D."/>
            <person name="Huntley M.A."/>
            <person name="Jaffe D.B."/>
            <person name="Jagadeeshan S."/>
            <person name="Jeck W.R."/>
            <person name="Johnson J."/>
            <person name="Jones C.D."/>
            <person name="Jordan W.C."/>
            <person name="Karpen G.H."/>
            <person name="Kataoka E."/>
            <person name="Keightley P.D."/>
            <person name="Kheradpour P."/>
            <person name="Kirkness E.F."/>
            <person name="Koerich L.B."/>
            <person name="Kristiansen K."/>
            <person name="Kudrna D."/>
            <person name="Kulathinal R.J."/>
            <person name="Kumar S."/>
            <person name="Kwok R."/>
            <person name="Lander E."/>
            <person name="Langley C.H."/>
            <person name="Lapoint R."/>
            <person name="Lazzaro B.P."/>
            <person name="Lee S.J."/>
            <person name="Levesque L."/>
            <person name="Li R."/>
            <person name="Lin C.F."/>
            <person name="Lin M.F."/>
            <person name="Lindblad-Toh K."/>
            <person name="Llopart A."/>
            <person name="Long M."/>
            <person name="Low L."/>
            <person name="Lozovsky E."/>
            <person name="Lu J."/>
            <person name="Luo M."/>
            <person name="Machado C.A."/>
            <person name="Makalowski W."/>
            <person name="Marzo M."/>
            <person name="Matsuda M."/>
            <person name="Matzkin L."/>
            <person name="McAllister B."/>
            <person name="McBride C.S."/>
            <person name="McKernan B."/>
            <person name="McKernan K."/>
            <person name="Mendez-Lago M."/>
            <person name="Minx P."/>
            <person name="Mollenhauer M.U."/>
            <person name="Montooth K."/>
            <person name="Mount S.M."/>
            <person name="Mu X."/>
            <person name="Myers E."/>
            <person name="Negre B."/>
            <person name="Newfeld S."/>
            <person name="Nielsen R."/>
            <person name="Noor M.A."/>
            <person name="O'Grady P."/>
            <person name="Pachter L."/>
            <person name="Papaceit M."/>
            <person name="Parisi M.J."/>
            <person name="Parisi M."/>
            <person name="Parts L."/>
            <person name="Pedersen J.S."/>
            <person name="Pesole G."/>
            <person name="Phillippy A.M."/>
            <person name="Ponting C.P."/>
            <person name="Pop M."/>
            <person name="Porcelli D."/>
            <person name="Powell J.R."/>
            <person name="Prohaska S."/>
            <person name="Pruitt K."/>
            <person name="Puig M."/>
            <person name="Quesneville H."/>
            <person name="Ram K.R."/>
            <person name="Rand D."/>
            <person name="Rasmussen M.D."/>
            <person name="Reed L.K."/>
            <person name="Reenan R."/>
            <person name="Reily A."/>
            <person name="Remington K.A."/>
            <person name="Rieger T.T."/>
            <person name="Ritchie M.G."/>
            <person name="Robin C."/>
            <person name="Rogers Y.H."/>
            <person name="Rohde C."/>
            <person name="Rozas J."/>
            <person name="Rubenfield M.J."/>
            <person name="Ruiz A."/>
            <person name="Russo S."/>
            <person name="Salzberg S.L."/>
            <person name="Sanchez-Gracia A."/>
            <person name="Saranga D.J."/>
            <person name="Sato H."/>
            <person name="Schaeffer S.W."/>
            <person name="Schatz M.C."/>
            <person name="Schlenke T."/>
            <person name="Schwartz R."/>
            <person name="Segarra C."/>
            <person name="Singh R.S."/>
            <person name="Sirot L."/>
            <person name="Sirota M."/>
            <person name="Sisneros N.B."/>
            <person name="Smith C.D."/>
            <person name="Smith T.F."/>
            <person name="Spieth J."/>
            <person name="Stage D.E."/>
            <person name="Stark A."/>
            <person name="Stephan W."/>
            <person name="Strausberg R.L."/>
            <person name="Strempel S."/>
            <person name="Sturgill D."/>
            <person name="Sutton G."/>
            <person name="Sutton G.G."/>
            <person name="Tao W."/>
            <person name="Teichmann S."/>
            <person name="Tobari Y.N."/>
            <person name="Tomimura Y."/>
            <person name="Tsolas J.M."/>
            <person name="Valente V.L."/>
            <person name="Venter E."/>
            <person name="Venter J.C."/>
            <person name="Vicario S."/>
            <person name="Vieira F.G."/>
            <person name="Vilella A.J."/>
            <person name="Villasante A."/>
            <person name="Walenz B."/>
            <person name="Wang J."/>
            <person name="Wasserman M."/>
            <person name="Watts T."/>
            <person name="Wilson D."/>
            <person name="Wilson R.K."/>
            <person name="Wing R.A."/>
            <person name="Wolfner M.F."/>
            <person name="Wong A."/>
            <person name="Wong G.K."/>
            <person name="Wu C.I."/>
            <person name="Wu G."/>
            <person name="Yamamoto D."/>
            <person name="Yang H.P."/>
            <person name="Yang S.P."/>
            <person name="Yorke J.A."/>
            <person name="Yoshida K."/>
            <person name="Zdobnov E."/>
            <person name="Zhang P."/>
            <person name="Zhang Y."/>
            <person name="Zimin A.V."/>
            <person name="Baldwin J."/>
            <person name="Abdouelleil A."/>
            <person name="Abdulkadir J."/>
            <person name="Abebe A."/>
            <person name="Abera B."/>
            <person name="Abreu J."/>
            <person name="Acer S.C."/>
            <person name="Aftuck L."/>
            <person name="Alexander A."/>
            <person name="An P."/>
            <person name="Anderson E."/>
            <person name="Anderson S."/>
            <person name="Arachi H."/>
            <person name="Azer M."/>
            <person name="Bachantsang P."/>
            <person name="Barry A."/>
            <person name="Bayul T."/>
            <person name="Berlin A."/>
            <person name="Bessette D."/>
            <person name="Bloom T."/>
            <person name="Blye J."/>
            <person name="Boguslavskiy L."/>
            <person name="Bonnet C."/>
            <person name="Boukhgalter B."/>
            <person name="Bourzgui I."/>
            <person name="Brown A."/>
            <person name="Cahill P."/>
            <person name="Channer S."/>
            <person name="Cheshatsang Y."/>
            <person name="Chuda L."/>
            <person name="Citroen M."/>
            <person name="Collymore A."/>
            <person name="Cooke P."/>
            <person name="Costello M."/>
            <person name="D'Aco K."/>
            <person name="Daza R."/>
            <person name="De Haan G."/>
            <person name="DeGray S."/>
            <person name="DeMaso C."/>
            <person name="Dhargay N."/>
            <person name="Dooley K."/>
            <person name="Dooley E."/>
            <person name="Doricent M."/>
            <person name="Dorje P."/>
            <person name="Dorjee K."/>
            <person name="Dupes A."/>
            <person name="Elong R."/>
            <person name="Falk J."/>
            <person name="Farina A."/>
            <person name="Faro S."/>
            <person name="Ferguson D."/>
            <person name="Fisher S."/>
            <person name="Foley C.D."/>
            <person name="Franke A."/>
            <person name="Friedrich D."/>
            <person name="Gadbois L."/>
            <person name="Gearin G."/>
            <person name="Gearin C.R."/>
            <person name="Giannoukos G."/>
            <person name="Goode T."/>
            <person name="Graham J."/>
            <person name="Grandbois E."/>
            <person name="Grewal S."/>
            <person name="Gyaltsen K."/>
            <person name="Hafez N."/>
            <person name="Hagos B."/>
            <person name="Hall J."/>
            <person name="Henson C."/>
            <person name="Hollinger A."/>
            <person name="Honan T."/>
            <person name="Huard M.D."/>
            <person name="Hughes L."/>
            <person name="Hurhula B."/>
            <person name="Husby M.E."/>
            <person name="Kamat A."/>
            <person name="Kanga B."/>
            <person name="Kashin S."/>
            <person name="Khazanovich D."/>
            <person name="Kisner P."/>
            <person name="Lance K."/>
            <person name="Lara M."/>
            <person name="Lee W."/>
            <person name="Lennon N."/>
            <person name="Letendre F."/>
            <person name="LeVine R."/>
            <person name="Lipovsky A."/>
            <person name="Liu X."/>
            <person name="Liu J."/>
            <person name="Liu S."/>
            <person name="Lokyitsang T."/>
            <person name="Lokyitsang Y."/>
            <person name="Lubonja R."/>
            <person name="Lui A."/>
            <person name="MacDonald P."/>
            <person name="Magnisalis V."/>
            <person name="Maru K."/>
            <person name="Matthews C."/>
            <person name="McCusker W."/>
            <person name="McDonough S."/>
            <person name="Mehta T."/>
            <person name="Meldrim J."/>
            <person name="Meneus L."/>
            <person name="Mihai O."/>
            <person name="Mihalev A."/>
            <person name="Mihova T."/>
            <person name="Mittelman R."/>
            <person name="Mlenga V."/>
            <person name="Montmayeur A."/>
            <person name="Mulrain L."/>
            <person name="Navidi A."/>
            <person name="Naylor J."/>
            <person name="Negash T."/>
            <person name="Nguyen T."/>
            <person name="Nguyen N."/>
            <person name="Nicol R."/>
            <person name="Norbu C."/>
            <person name="Norbu N."/>
            <person name="Novod N."/>
            <person name="O'Neill B."/>
            <person name="Osman S."/>
            <person name="Markiewicz E."/>
            <person name="Oyono O.L."/>
            <person name="Patti C."/>
            <person name="Phunkhang P."/>
            <person name="Pierre F."/>
            <person name="Priest M."/>
            <person name="Raghuraman S."/>
            <person name="Rege F."/>
            <person name="Reyes R."/>
            <person name="Rise C."/>
            <person name="Rogov P."/>
            <person name="Ross K."/>
            <person name="Ryan E."/>
            <person name="Settipalli S."/>
            <person name="Shea T."/>
            <person name="Sherpa N."/>
            <person name="Shi L."/>
            <person name="Shih D."/>
            <person name="Sparrow T."/>
            <person name="Spaulding J."/>
            <person name="Stalker J."/>
            <person name="Stange-Thomann N."/>
            <person name="Stavropoulos S."/>
            <person name="Stone C."/>
            <person name="Strader C."/>
            <person name="Tesfaye S."/>
            <person name="Thomson T."/>
            <person name="Thoulutsang Y."/>
            <person name="Thoulutsang D."/>
            <person name="Topham K."/>
            <person name="Topping I."/>
            <person name="Tsamla T."/>
            <person name="Vassiliev H."/>
            <person name="Vo A."/>
            <person name="Wangchuk T."/>
            <person name="Wangdi T."/>
            <person name="Weiand M."/>
            <person name="Wilkinson J."/>
            <person name="Wilson A."/>
            <person name="Yadav S."/>
            <person name="Young G."/>
            <person name="Yu Q."/>
            <person name="Zembek L."/>
            <person name="Zhong D."/>
            <person name="Zimmer A."/>
            <person name="Zwirko Z."/>
            <person name="Jaffe D.B."/>
            <person name="Alvarez P."/>
            <person name="Brockman W."/>
            <person name="Butler J."/>
            <person name="Chin C."/>
            <person name="Gnerre S."/>
            <person name="Grabherr M."/>
            <person name="Kleber M."/>
            <person name="Mauceli E."/>
            <person name="MacCallum I."/>
        </authorList>
    </citation>
    <scope>NUCLEOTIDE SEQUENCE [LARGE SCALE GENOMIC DNA]</scope>
    <source>
        <strain evidence="2">white501</strain>
    </source>
</reference>
<evidence type="ECO:0000313" key="2">
    <source>
        <dbReference type="Proteomes" id="UP000000304"/>
    </source>
</evidence>
<dbReference type="Proteomes" id="UP000000304">
    <property type="component" value="Chromosome 3R"/>
</dbReference>